<comment type="caution">
    <text evidence="1">The sequence shown here is derived from an EMBL/GenBank/DDBJ whole genome shotgun (WGS) entry which is preliminary data.</text>
</comment>
<dbReference type="Proteomes" id="UP000688137">
    <property type="component" value="Unassembled WGS sequence"/>
</dbReference>
<evidence type="ECO:0000313" key="1">
    <source>
        <dbReference type="EMBL" id="CAD8083340.1"/>
    </source>
</evidence>
<organism evidence="1 2">
    <name type="scientific">Paramecium primaurelia</name>
    <dbReference type="NCBI Taxonomy" id="5886"/>
    <lineage>
        <taxon>Eukaryota</taxon>
        <taxon>Sar</taxon>
        <taxon>Alveolata</taxon>
        <taxon>Ciliophora</taxon>
        <taxon>Intramacronucleata</taxon>
        <taxon>Oligohymenophorea</taxon>
        <taxon>Peniculida</taxon>
        <taxon>Parameciidae</taxon>
        <taxon>Paramecium</taxon>
    </lineage>
</organism>
<dbReference type="EMBL" id="CAJJDM010000073">
    <property type="protein sequence ID" value="CAD8083340.1"/>
    <property type="molecule type" value="Genomic_DNA"/>
</dbReference>
<gene>
    <name evidence="1" type="ORF">PPRIM_AZ9-3.1.T0700011</name>
</gene>
<sequence>MGQSCGCSAKFCEATQITTQSNMEQQPKYNQPETSSPEELSEKIIFTISDEFNLFRSFLEDSLINTQNKTLKQKIYEISWEIQYFIITATNIFSFDLEKWKQFIVSPEKQQILESFSELISEHNTKCTSEQFIDKLNFEEWIRNTDLQNKNYKQSKIHIHFFGKK</sequence>
<keyword evidence="2" id="KW-1185">Reference proteome</keyword>
<evidence type="ECO:0000313" key="2">
    <source>
        <dbReference type="Proteomes" id="UP000688137"/>
    </source>
</evidence>
<protein>
    <submittedName>
        <fullName evidence="1">Uncharacterized protein</fullName>
    </submittedName>
</protein>
<reference evidence="1" key="1">
    <citation type="submission" date="2021-01" db="EMBL/GenBank/DDBJ databases">
        <authorList>
            <consortium name="Genoscope - CEA"/>
            <person name="William W."/>
        </authorList>
    </citation>
    <scope>NUCLEOTIDE SEQUENCE</scope>
</reference>
<name>A0A8S1MT53_PARPR</name>
<dbReference type="AlphaFoldDB" id="A0A8S1MT53"/>
<accession>A0A8S1MT53</accession>
<proteinExistence type="predicted"/>